<gene>
    <name evidence="2" type="ORF">LB941_00975</name>
</gene>
<evidence type="ECO:0000313" key="3">
    <source>
        <dbReference type="Proteomes" id="UP001139006"/>
    </source>
</evidence>
<feature type="transmembrane region" description="Helical" evidence="1">
    <location>
        <begin position="9"/>
        <end position="30"/>
    </location>
</feature>
<sequence>MKTFFKKYWWLILIFLVGIPLIVNIGIGLIPGNGSNDGWLGFWGGYLGAVVSIVGIFWSVNKQNSFEKSLEKERNKPILVPISKDFRDLPVTTDLKKLTNSKESYNGTTDLFSDLFFMLVNGSGKNIYDIRCEFTMVNLEKLKPMYNPTVKGTRIIGNEKISIDIKKNDDIVFNFTNGYSTLEKQDVVYTISYIGAGDLKKVSIPVTIFPFLKTYVVWNVGIARPFLTSVKNILPFYKVSLSYKDFELREHNMTFEINFYELTYKGNLVLMNNFYTSLKIKPENINNLD</sequence>
<organism evidence="2 3">
    <name type="scientific">Ligilactobacillus ubinensis</name>
    <dbReference type="NCBI Taxonomy" id="2876789"/>
    <lineage>
        <taxon>Bacteria</taxon>
        <taxon>Bacillati</taxon>
        <taxon>Bacillota</taxon>
        <taxon>Bacilli</taxon>
        <taxon>Lactobacillales</taxon>
        <taxon>Lactobacillaceae</taxon>
        <taxon>Ligilactobacillus</taxon>
    </lineage>
</organism>
<accession>A0A9X2FJC3</accession>
<protein>
    <submittedName>
        <fullName evidence="2">Uncharacterized protein</fullName>
    </submittedName>
</protein>
<evidence type="ECO:0000256" key="1">
    <source>
        <dbReference type="SAM" id="Phobius"/>
    </source>
</evidence>
<dbReference type="Proteomes" id="UP001139006">
    <property type="component" value="Unassembled WGS sequence"/>
</dbReference>
<dbReference type="RefSeq" id="WP_253358693.1">
    <property type="nucleotide sequence ID" value="NZ_JAIULA010000001.1"/>
</dbReference>
<keyword evidence="1" id="KW-0472">Membrane</keyword>
<keyword evidence="1" id="KW-0812">Transmembrane</keyword>
<keyword evidence="3" id="KW-1185">Reference proteome</keyword>
<name>A0A9X2FJC3_9LACO</name>
<dbReference type="EMBL" id="JAIULA010000001">
    <property type="protein sequence ID" value="MCP0885906.1"/>
    <property type="molecule type" value="Genomic_DNA"/>
</dbReference>
<evidence type="ECO:0000313" key="2">
    <source>
        <dbReference type="EMBL" id="MCP0885906.1"/>
    </source>
</evidence>
<proteinExistence type="predicted"/>
<dbReference type="AlphaFoldDB" id="A0A9X2FJC3"/>
<feature type="transmembrane region" description="Helical" evidence="1">
    <location>
        <begin position="42"/>
        <end position="60"/>
    </location>
</feature>
<comment type="caution">
    <text evidence="2">The sequence shown here is derived from an EMBL/GenBank/DDBJ whole genome shotgun (WGS) entry which is preliminary data.</text>
</comment>
<reference evidence="2 3" key="1">
    <citation type="journal article" date="2023" name="Int. J. Syst. Evol. Microbiol.">
        <title>Ligilactobacillus ubinensis sp. nov., a novel species isolated from the wild ferment of a durian fruit (Durio zibethinus).</title>
        <authorList>
            <person name="Heng Y.C."/>
            <person name="Menon N."/>
            <person name="Chen B."/>
            <person name="Loo B.Z.L."/>
            <person name="Wong G.W.J."/>
            <person name="Lim A.C.H."/>
            <person name="Silvaraju S."/>
            <person name="Kittelmann S."/>
        </authorList>
    </citation>
    <scope>NUCLEOTIDE SEQUENCE [LARGE SCALE GENOMIC DNA]</scope>
    <source>
        <strain evidence="2 3">WILCCON 0076</strain>
    </source>
</reference>
<keyword evidence="1" id="KW-1133">Transmembrane helix</keyword>